<dbReference type="Proteomes" id="UP000530032">
    <property type="component" value="Unassembled WGS sequence"/>
</dbReference>
<dbReference type="Pfam" id="PF05345">
    <property type="entry name" value="He_PIG"/>
    <property type="match status" value="4"/>
</dbReference>
<proteinExistence type="predicted"/>
<dbReference type="Pfam" id="PF17963">
    <property type="entry name" value="Big_9"/>
    <property type="match status" value="3"/>
</dbReference>
<dbReference type="SUPFAM" id="SSF49313">
    <property type="entry name" value="Cadherin-like"/>
    <property type="match status" value="4"/>
</dbReference>
<protein>
    <submittedName>
        <fullName evidence="3">Autotransporter domain-containing protein</fullName>
    </submittedName>
</protein>
<dbReference type="GO" id="GO:0005509">
    <property type="term" value="F:calcium ion binding"/>
    <property type="evidence" value="ECO:0007669"/>
    <property type="project" value="InterPro"/>
</dbReference>
<dbReference type="Gene3D" id="2.60.40.3440">
    <property type="match status" value="2"/>
</dbReference>
<dbReference type="SUPFAM" id="SSF103515">
    <property type="entry name" value="Autotransporter"/>
    <property type="match status" value="1"/>
</dbReference>
<dbReference type="InterPro" id="IPR005546">
    <property type="entry name" value="Autotransporte_beta"/>
</dbReference>
<feature type="region of interest" description="Disordered" evidence="1">
    <location>
        <begin position="868"/>
        <end position="903"/>
    </location>
</feature>
<organism evidence="3 4">
    <name type="scientific">Comamonas suwonensis</name>
    <dbReference type="NCBI Taxonomy" id="2606214"/>
    <lineage>
        <taxon>Bacteria</taxon>
        <taxon>Pseudomonadati</taxon>
        <taxon>Pseudomonadota</taxon>
        <taxon>Betaproteobacteria</taxon>
        <taxon>Burkholderiales</taxon>
        <taxon>Comamonadaceae</taxon>
        <taxon>Comamonas</taxon>
    </lineage>
</organism>
<dbReference type="InterPro" id="IPR015919">
    <property type="entry name" value="Cadherin-like_sf"/>
</dbReference>
<reference evidence="3" key="1">
    <citation type="submission" date="2020-12" db="EMBL/GenBank/DDBJ databases">
        <title>Comamonas sp. nov., isolated from stream water.</title>
        <authorList>
            <person name="Park K.-H."/>
        </authorList>
    </citation>
    <scope>NUCLEOTIDE SEQUENCE</scope>
    <source>
        <strain evidence="3">EJ-4</strain>
    </source>
</reference>
<dbReference type="AlphaFoldDB" id="A0A843BAX4"/>
<dbReference type="PROSITE" id="PS51208">
    <property type="entry name" value="AUTOTRANSPORTER"/>
    <property type="match status" value="1"/>
</dbReference>
<accession>A0A843BAX4</accession>
<dbReference type="EMBL" id="JABBCQ020000034">
    <property type="protein sequence ID" value="MBI1627015.1"/>
    <property type="molecule type" value="Genomic_DNA"/>
</dbReference>
<comment type="caution">
    <text evidence="3">The sequence shown here is derived from an EMBL/GenBank/DDBJ whole genome shotgun (WGS) entry which is preliminary data.</text>
</comment>
<feature type="domain" description="Autotransporter" evidence="2">
    <location>
        <begin position="906"/>
        <end position="1186"/>
    </location>
</feature>
<evidence type="ECO:0000256" key="1">
    <source>
        <dbReference type="SAM" id="MobiDB-lite"/>
    </source>
</evidence>
<dbReference type="PANTHER" id="PTHR37494:SF1">
    <property type="entry name" value="STAPHYLOCOCCUS AUREUS SURFACE PROTEIN A"/>
    <property type="match status" value="1"/>
</dbReference>
<dbReference type="InterPro" id="IPR013783">
    <property type="entry name" value="Ig-like_fold"/>
</dbReference>
<dbReference type="Gene3D" id="2.60.40.10">
    <property type="entry name" value="Immunoglobulins"/>
    <property type="match status" value="4"/>
</dbReference>
<dbReference type="Pfam" id="PF03797">
    <property type="entry name" value="Autotransporter"/>
    <property type="match status" value="1"/>
</dbReference>
<evidence type="ECO:0000259" key="2">
    <source>
        <dbReference type="PROSITE" id="PS51208"/>
    </source>
</evidence>
<name>A0A843BAX4_9BURK</name>
<dbReference type="GO" id="GO:0016020">
    <property type="term" value="C:membrane"/>
    <property type="evidence" value="ECO:0007669"/>
    <property type="project" value="InterPro"/>
</dbReference>
<sequence>MTFGATAATGYTINSATQITATAPAGTGTVDVRVTTTGGTSATSAADQFSYQTKPIASNSTASVAYGSSANPINLTLSGSAATSVAVVTAAIHGTATVSGTTISYTPTAGYAGSDSFGYTASNGNGTSAQATVTITVSVPSVSLTPATLSNPAVGTPYSATITAAGGAAPYTYSVSSGSLPAGLSLNASTGVLSGTATVAGSFTFSLRGSDSSTGASAPFITSNSYTVTIAAPTITVTPVSLPAGTAATAYSQQLTGNGGVAPYVFTVKSGSLPAGLTLSSSGLLSGTPTAAGSFMLTVQAQDVHLFTGTRSYTLVVSSATVSLTPTSLPNPVGGAAYSVTLSADGGTGPYAYSVSSGSLPAGLSLNTATGLLSGTTTAVGSSTFSLMATDSSTGVGAPFRATNSYTLTVNAPTIVVAPTALAAMTTGSAYSQVITASGGTAPYSYAVTAGALPPGMNLAVGGTLSGTPTTAGAYSFTVTATDSSAFKGVFLYSGTVKANPPVTVADTATTNANTMVAVPVTSNDTGAITSIAIVTPPSHGTAKVTALNVEYTPASNFFGVDTLTYTATGPGGISAAATVTITVTPLAVPVAKPQQLKVLAGQSVMLNAVLGATGGPFTAVTLVTAPAKGKTIVSGTDITFTPDADGSGDVTLVYTVSNVFGASPPVTSTITVNPVPVAPALSANAAAGTQVDIDLTATATGGPFTGSAVLAVTPINAGVATIRSVAAASGSAGAGYVMTFKASATYSGTAVIGYTLSNAFASSPAGQVSVSVAARRDVSTDAEVAGLLAAQANTARRFASAQIGNFTRRLESLHGDGWGRSDFGLTLSTGNNRAMSDAAMSGYAGEDRIVGMDPRNGLSRNGMRKVGWKPDSQGAGNAGQGVYLSDRGADTQGPDLPGNDQPQGVQKQALAFWIGGAVDYGRQNLRGVDTQYRFTTSGISAGGDYRINDLATLGVGVGFSKDSSRIGVNGSKSSADSASAVIYGSLRPAKGVFIDGLLGYGSLSFDSTRYITDGGGTATGTRKGSQFFGSVIAGMEFYGSSWMWSPYGRLEMSQATLDTFTESAQGIQALTYFKQKVRSTNGVLGIRGEGMYSTAWGKLMPRARIEYTRRFQGDDEARMAYADLADLGPAYVLRTRGSDVGIWTVGLGGRLMLQSGVELSLEINSSLDTSNTRYRALSLGVRAPF</sequence>
<dbReference type="InterPro" id="IPR036709">
    <property type="entry name" value="Autotransporte_beta_dom_sf"/>
</dbReference>
<keyword evidence="4" id="KW-1185">Reference proteome</keyword>
<evidence type="ECO:0000313" key="3">
    <source>
        <dbReference type="EMBL" id="MBI1627015.1"/>
    </source>
</evidence>
<gene>
    <name evidence="3" type="ORF">HF327_021325</name>
</gene>
<evidence type="ECO:0000313" key="4">
    <source>
        <dbReference type="Proteomes" id="UP000530032"/>
    </source>
</evidence>
<dbReference type="SMART" id="SM00869">
    <property type="entry name" value="Autotransporter"/>
    <property type="match status" value="1"/>
</dbReference>
<dbReference type="Gene3D" id="2.40.128.130">
    <property type="entry name" value="Autotransporter beta-domain"/>
    <property type="match status" value="1"/>
</dbReference>
<dbReference type="PANTHER" id="PTHR37494">
    <property type="entry name" value="HEMAGGLUTININ"/>
    <property type="match status" value="1"/>
</dbReference>